<feature type="compositionally biased region" description="Basic and acidic residues" evidence="1">
    <location>
        <begin position="54"/>
        <end position="95"/>
    </location>
</feature>
<gene>
    <name evidence="3" type="ORF">ENE74_14200</name>
</gene>
<organism evidence="3 4">
    <name type="scientific">Sphingobium algorifonticola</name>
    <dbReference type="NCBI Taxonomy" id="2008318"/>
    <lineage>
        <taxon>Bacteria</taxon>
        <taxon>Pseudomonadati</taxon>
        <taxon>Pseudomonadota</taxon>
        <taxon>Alphaproteobacteria</taxon>
        <taxon>Sphingomonadales</taxon>
        <taxon>Sphingomonadaceae</taxon>
        <taxon>Sphingobium</taxon>
    </lineage>
</organism>
<dbReference type="OrthoDB" id="7428913at2"/>
<comment type="caution">
    <text evidence="3">The sequence shown here is derived from an EMBL/GenBank/DDBJ whole genome shotgun (WGS) entry which is preliminary data.</text>
</comment>
<keyword evidence="4" id="KW-1185">Reference proteome</keyword>
<keyword evidence="2" id="KW-0732">Signal</keyword>
<feature type="signal peptide" evidence="2">
    <location>
        <begin position="1"/>
        <end position="27"/>
    </location>
</feature>
<feature type="chain" id="PRO_5019410632" description="Lipoprotein" evidence="2">
    <location>
        <begin position="28"/>
        <end position="95"/>
    </location>
</feature>
<protein>
    <recommendedName>
        <fullName evidence="5">Lipoprotein</fullName>
    </recommendedName>
</protein>
<dbReference type="EMBL" id="RZUL01000005">
    <property type="protein sequence ID" value="RVT39884.1"/>
    <property type="molecule type" value="Genomic_DNA"/>
</dbReference>
<evidence type="ECO:0000256" key="2">
    <source>
        <dbReference type="SAM" id="SignalP"/>
    </source>
</evidence>
<reference evidence="3 4" key="1">
    <citation type="submission" date="2019-01" db="EMBL/GenBank/DDBJ databases">
        <authorList>
            <person name="Chen W.-M."/>
        </authorList>
    </citation>
    <scope>NUCLEOTIDE SEQUENCE [LARGE SCALE GENOMIC DNA]</scope>
    <source>
        <strain evidence="3 4">TLA-22</strain>
    </source>
</reference>
<proteinExistence type="predicted"/>
<sequence>MQRQPDRRFSPLCLTPLALLLLPGCIAKTAVDIVTLPVRAGAQAADWATTSQDESDRNYGRKMRKQEEREGKERKKADKERRRQCREAGYDDCGR</sequence>
<dbReference type="AlphaFoldDB" id="A0A437J5J3"/>
<name>A0A437J5J3_9SPHN</name>
<feature type="region of interest" description="Disordered" evidence="1">
    <location>
        <begin position="43"/>
        <end position="95"/>
    </location>
</feature>
<dbReference type="RefSeq" id="WP_127691581.1">
    <property type="nucleotide sequence ID" value="NZ_RZUL01000005.1"/>
</dbReference>
<accession>A0A437J5J3</accession>
<evidence type="ECO:0000313" key="3">
    <source>
        <dbReference type="EMBL" id="RVT39884.1"/>
    </source>
</evidence>
<evidence type="ECO:0000256" key="1">
    <source>
        <dbReference type="SAM" id="MobiDB-lite"/>
    </source>
</evidence>
<evidence type="ECO:0000313" key="4">
    <source>
        <dbReference type="Proteomes" id="UP000282977"/>
    </source>
</evidence>
<dbReference type="Proteomes" id="UP000282977">
    <property type="component" value="Unassembled WGS sequence"/>
</dbReference>
<evidence type="ECO:0008006" key="5">
    <source>
        <dbReference type="Google" id="ProtNLM"/>
    </source>
</evidence>